<keyword evidence="2" id="KW-1133">Transmembrane helix</keyword>
<reference evidence="4" key="1">
    <citation type="submission" date="2016-06" db="EMBL/GenBank/DDBJ databases">
        <authorList>
            <person name="Varghese N."/>
            <person name="Submissions Spin"/>
        </authorList>
    </citation>
    <scope>NUCLEOTIDE SEQUENCE [LARGE SCALE GENOMIC DNA]</scope>
    <source>
        <strain evidence="4">DSM 44151</strain>
    </source>
</reference>
<keyword evidence="4" id="KW-1185">Reference proteome</keyword>
<dbReference type="Proteomes" id="UP000198605">
    <property type="component" value="Unassembled WGS sequence"/>
</dbReference>
<feature type="transmembrane region" description="Helical" evidence="2">
    <location>
        <begin position="6"/>
        <end position="31"/>
    </location>
</feature>
<dbReference type="EMBL" id="FMIB01000002">
    <property type="protein sequence ID" value="SCL53397.1"/>
    <property type="molecule type" value="Genomic_DNA"/>
</dbReference>
<keyword evidence="2" id="KW-0472">Membrane</keyword>
<evidence type="ECO:0000313" key="4">
    <source>
        <dbReference type="Proteomes" id="UP000198605"/>
    </source>
</evidence>
<protein>
    <submittedName>
        <fullName evidence="3">Putative membrane protein</fullName>
    </submittedName>
</protein>
<dbReference type="AlphaFoldDB" id="A0A1C6UH82"/>
<dbReference type="RefSeq" id="WP_091309425.1">
    <property type="nucleotide sequence ID" value="NZ_FMIB01000002.1"/>
</dbReference>
<keyword evidence="2" id="KW-0812">Transmembrane</keyword>
<gene>
    <name evidence="3" type="ORF">GA0070603_1590</name>
</gene>
<proteinExistence type="predicted"/>
<sequence>MMYGYGSGWIWMTLMPVVWIALIAVIVWAVARFVQRPADHGRQVRETPQEILDRRFALGEIDAEEHGRARAHLAGRHPDQSRADERAG</sequence>
<name>A0A1C6UH82_9ACTN</name>
<dbReference type="GeneID" id="43278255"/>
<evidence type="ECO:0000256" key="2">
    <source>
        <dbReference type="SAM" id="Phobius"/>
    </source>
</evidence>
<feature type="region of interest" description="Disordered" evidence="1">
    <location>
        <begin position="67"/>
        <end position="88"/>
    </location>
</feature>
<dbReference type="OrthoDB" id="3748887at2"/>
<feature type="compositionally biased region" description="Basic and acidic residues" evidence="1">
    <location>
        <begin position="76"/>
        <end position="88"/>
    </location>
</feature>
<accession>A0A1C6UH82</accession>
<evidence type="ECO:0000313" key="3">
    <source>
        <dbReference type="EMBL" id="SCL53397.1"/>
    </source>
</evidence>
<organism evidence="3 4">
    <name type="scientific">Micromonospora chersina</name>
    <dbReference type="NCBI Taxonomy" id="47854"/>
    <lineage>
        <taxon>Bacteria</taxon>
        <taxon>Bacillati</taxon>
        <taxon>Actinomycetota</taxon>
        <taxon>Actinomycetes</taxon>
        <taxon>Micromonosporales</taxon>
        <taxon>Micromonosporaceae</taxon>
        <taxon>Micromonospora</taxon>
    </lineage>
</organism>
<evidence type="ECO:0000256" key="1">
    <source>
        <dbReference type="SAM" id="MobiDB-lite"/>
    </source>
</evidence>